<dbReference type="GO" id="GO:0005634">
    <property type="term" value="C:nucleus"/>
    <property type="evidence" value="ECO:0007669"/>
    <property type="project" value="UniProtKB-SubCell"/>
</dbReference>
<dbReference type="Pfam" id="PF13923">
    <property type="entry name" value="zf-C3HC4_2"/>
    <property type="match status" value="1"/>
</dbReference>
<dbReference type="PANTHER" id="PTHR14134:SF2">
    <property type="entry name" value="E3 UBIQUITIN-PROTEIN LIGASE RAD18"/>
    <property type="match status" value="1"/>
</dbReference>
<evidence type="ECO:0000313" key="6">
    <source>
        <dbReference type="Ensembl" id="ENSPMGP00000016222.1"/>
    </source>
</evidence>
<organism evidence="6 7">
    <name type="scientific">Periophthalmus magnuspinnatus</name>
    <dbReference type="NCBI Taxonomy" id="409849"/>
    <lineage>
        <taxon>Eukaryota</taxon>
        <taxon>Metazoa</taxon>
        <taxon>Chordata</taxon>
        <taxon>Craniata</taxon>
        <taxon>Vertebrata</taxon>
        <taxon>Euteleostomi</taxon>
        <taxon>Actinopterygii</taxon>
        <taxon>Neopterygii</taxon>
        <taxon>Teleostei</taxon>
        <taxon>Neoteleostei</taxon>
        <taxon>Acanthomorphata</taxon>
        <taxon>Gobiaria</taxon>
        <taxon>Gobiiformes</taxon>
        <taxon>Gobioidei</taxon>
        <taxon>Gobiidae</taxon>
        <taxon>Oxudercinae</taxon>
        <taxon>Periophthalmus</taxon>
    </lineage>
</organism>
<dbReference type="GO" id="GO:0006513">
    <property type="term" value="P:protein monoubiquitination"/>
    <property type="evidence" value="ECO:0007669"/>
    <property type="project" value="InterPro"/>
</dbReference>
<protein>
    <recommendedName>
        <fullName evidence="5">RING-type domain-containing protein</fullName>
    </recommendedName>
</protein>
<dbReference type="GO" id="GO:0008270">
    <property type="term" value="F:zinc ion binding"/>
    <property type="evidence" value="ECO:0007669"/>
    <property type="project" value="UniProtKB-KW"/>
</dbReference>
<evidence type="ECO:0000256" key="4">
    <source>
        <dbReference type="PROSITE-ProRule" id="PRU00175"/>
    </source>
</evidence>
<keyword evidence="7" id="KW-1185">Reference proteome</keyword>
<dbReference type="Ensembl" id="ENSPMGT00000017308.1">
    <property type="protein sequence ID" value="ENSPMGP00000016222.1"/>
    <property type="gene ID" value="ENSPMGG00000013294.1"/>
</dbReference>
<keyword evidence="1" id="KW-0479">Metal-binding</keyword>
<keyword evidence="2 4" id="KW-0863">Zinc-finger</keyword>
<dbReference type="InterPro" id="IPR013083">
    <property type="entry name" value="Znf_RING/FYVE/PHD"/>
</dbReference>
<dbReference type="SUPFAM" id="SSF57850">
    <property type="entry name" value="RING/U-box"/>
    <property type="match status" value="1"/>
</dbReference>
<dbReference type="InterPro" id="IPR039577">
    <property type="entry name" value="Rad18"/>
</dbReference>
<dbReference type="PROSITE" id="PS50089">
    <property type="entry name" value="ZF_RING_2"/>
    <property type="match status" value="1"/>
</dbReference>
<dbReference type="PROSITE" id="PS00518">
    <property type="entry name" value="ZF_RING_1"/>
    <property type="match status" value="1"/>
</dbReference>
<dbReference type="AlphaFoldDB" id="A0A3B4AGL1"/>
<evidence type="ECO:0000256" key="1">
    <source>
        <dbReference type="ARBA" id="ARBA00022723"/>
    </source>
</evidence>
<dbReference type="GO" id="GO:0006281">
    <property type="term" value="P:DNA repair"/>
    <property type="evidence" value="ECO:0007669"/>
    <property type="project" value="UniProtKB-KW"/>
</dbReference>
<dbReference type="InterPro" id="IPR001841">
    <property type="entry name" value="Znf_RING"/>
</dbReference>
<dbReference type="Proteomes" id="UP000261520">
    <property type="component" value="Unplaced"/>
</dbReference>
<accession>A0A3B4AGL1</accession>
<dbReference type="SMART" id="SM00184">
    <property type="entry name" value="RING"/>
    <property type="match status" value="1"/>
</dbReference>
<keyword evidence="3" id="KW-0862">Zinc</keyword>
<sequence length="118" mass="13429">MDSLSSSVSNPNVETLLRCPICFDFLNITMMTKCSHNFCSLCIRKFLSYKLQCPVCNRVRIMASDLKLIFIPATSPLAAKRPSECCRSWFNKAIRTTSSAYSRDEILWSFNQTPPDCT</sequence>
<feature type="domain" description="RING-type" evidence="5">
    <location>
        <begin position="19"/>
        <end position="57"/>
    </location>
</feature>
<dbReference type="GO" id="GO:0003697">
    <property type="term" value="F:single-stranded DNA binding"/>
    <property type="evidence" value="ECO:0007669"/>
    <property type="project" value="InterPro"/>
</dbReference>
<dbReference type="GO" id="GO:0061630">
    <property type="term" value="F:ubiquitin protein ligase activity"/>
    <property type="evidence" value="ECO:0007669"/>
    <property type="project" value="UniProtKB-EC"/>
</dbReference>
<evidence type="ECO:0000259" key="5">
    <source>
        <dbReference type="PROSITE" id="PS50089"/>
    </source>
</evidence>
<proteinExistence type="predicted"/>
<dbReference type="GO" id="GO:0006301">
    <property type="term" value="P:DNA damage tolerance"/>
    <property type="evidence" value="ECO:0007669"/>
    <property type="project" value="InterPro"/>
</dbReference>
<reference evidence="6" key="1">
    <citation type="submission" date="2025-08" db="UniProtKB">
        <authorList>
            <consortium name="Ensembl"/>
        </authorList>
    </citation>
    <scope>IDENTIFICATION</scope>
</reference>
<dbReference type="Gene3D" id="3.30.40.10">
    <property type="entry name" value="Zinc/RING finger domain, C3HC4 (zinc finger)"/>
    <property type="match status" value="1"/>
</dbReference>
<dbReference type="GO" id="GO:0097505">
    <property type="term" value="C:Rad6-Rad18 complex"/>
    <property type="evidence" value="ECO:0007669"/>
    <property type="project" value="TreeGrafter"/>
</dbReference>
<dbReference type="PANTHER" id="PTHR14134">
    <property type="entry name" value="E3 UBIQUITIN-PROTEIN LIGASE RAD18"/>
    <property type="match status" value="1"/>
</dbReference>
<evidence type="ECO:0000313" key="7">
    <source>
        <dbReference type="Proteomes" id="UP000261520"/>
    </source>
</evidence>
<name>A0A3B4AGL1_9GOBI</name>
<dbReference type="InterPro" id="IPR017907">
    <property type="entry name" value="Znf_RING_CS"/>
</dbReference>
<reference evidence="6" key="2">
    <citation type="submission" date="2025-09" db="UniProtKB">
        <authorList>
            <consortium name="Ensembl"/>
        </authorList>
    </citation>
    <scope>IDENTIFICATION</scope>
</reference>
<evidence type="ECO:0000256" key="3">
    <source>
        <dbReference type="ARBA" id="ARBA00022833"/>
    </source>
</evidence>
<evidence type="ECO:0000256" key="2">
    <source>
        <dbReference type="ARBA" id="ARBA00022771"/>
    </source>
</evidence>